<keyword evidence="7 14" id="KW-0479">Metal-binding</keyword>
<dbReference type="Pfam" id="PF00194">
    <property type="entry name" value="Carb_anhydrase"/>
    <property type="match status" value="1"/>
</dbReference>
<dbReference type="Proteomes" id="UP001195483">
    <property type="component" value="Unassembled WGS sequence"/>
</dbReference>
<comment type="cofactor">
    <cofactor evidence="1 14">
        <name>Zn(2+)</name>
        <dbReference type="ChEBI" id="CHEBI:29105"/>
    </cofactor>
</comment>
<evidence type="ECO:0000256" key="8">
    <source>
        <dbReference type="ARBA" id="ARBA00022737"/>
    </source>
</evidence>
<dbReference type="PANTHER" id="PTHR18952">
    <property type="entry name" value="CARBONIC ANHYDRASE"/>
    <property type="match status" value="1"/>
</dbReference>
<evidence type="ECO:0000256" key="6">
    <source>
        <dbReference type="ARBA" id="ARBA00022530"/>
    </source>
</evidence>
<evidence type="ECO:0000256" key="15">
    <source>
        <dbReference type="SAM" id="MobiDB-lite"/>
    </source>
</evidence>
<feature type="domain" description="EF-hand" evidence="16">
    <location>
        <begin position="359"/>
        <end position="394"/>
    </location>
</feature>
<comment type="function">
    <text evidence="14">Reversible hydration of carbon dioxide.</text>
</comment>
<keyword evidence="19" id="KW-1185">Reference proteome</keyword>
<accession>A0AAE0RRU0</accession>
<evidence type="ECO:0000256" key="13">
    <source>
        <dbReference type="ARBA" id="ARBA00048348"/>
    </source>
</evidence>
<dbReference type="CDD" id="cd00326">
    <property type="entry name" value="alpha_CA"/>
    <property type="match status" value="1"/>
</dbReference>
<dbReference type="SUPFAM" id="SSF47473">
    <property type="entry name" value="EF-hand"/>
    <property type="match status" value="1"/>
</dbReference>
<feature type="compositionally biased region" description="Basic and acidic residues" evidence="15">
    <location>
        <begin position="257"/>
        <end position="276"/>
    </location>
</feature>
<proteinExistence type="inferred from homology"/>
<dbReference type="PANTHER" id="PTHR18952:SF141">
    <property type="entry name" value="CARBONIC ANHYDRASE"/>
    <property type="match status" value="1"/>
</dbReference>
<dbReference type="PROSITE" id="PS50222">
    <property type="entry name" value="EF_HAND_2"/>
    <property type="match status" value="4"/>
</dbReference>
<dbReference type="AlphaFoldDB" id="A0AAE0RRU0"/>
<dbReference type="SUPFAM" id="SSF51069">
    <property type="entry name" value="Carbonic anhydrase"/>
    <property type="match status" value="1"/>
</dbReference>
<dbReference type="InterPro" id="IPR011992">
    <property type="entry name" value="EF-hand-dom_pair"/>
</dbReference>
<keyword evidence="8" id="KW-0677">Repeat</keyword>
<keyword evidence="9 14" id="KW-0862">Zinc</keyword>
<dbReference type="InterPro" id="IPR036398">
    <property type="entry name" value="CA_dom_sf"/>
</dbReference>
<dbReference type="EMBL" id="JAEAOA010002241">
    <property type="protein sequence ID" value="KAK3578467.1"/>
    <property type="molecule type" value="Genomic_DNA"/>
</dbReference>
<dbReference type="InterPro" id="IPR018247">
    <property type="entry name" value="EF_Hand_1_Ca_BS"/>
</dbReference>
<protein>
    <recommendedName>
        <fullName evidence="4 14">Carbonic anhydrase</fullName>
        <ecNumber evidence="4 14">4.2.1.1</ecNumber>
    </recommendedName>
</protein>
<evidence type="ECO:0000313" key="18">
    <source>
        <dbReference type="EMBL" id="KAK3578467.1"/>
    </source>
</evidence>
<dbReference type="PROSITE" id="PS00162">
    <property type="entry name" value="ALPHA_CA_1"/>
    <property type="match status" value="1"/>
</dbReference>
<evidence type="ECO:0000256" key="3">
    <source>
        <dbReference type="ARBA" id="ARBA00010718"/>
    </source>
</evidence>
<comment type="subcellular location">
    <subcellularLocation>
        <location evidence="2">Secreted</location>
        <location evidence="2">Extracellular space</location>
        <location evidence="2">Extracellular matrix</location>
    </subcellularLocation>
</comment>
<dbReference type="Gene3D" id="3.10.200.10">
    <property type="entry name" value="Alpha carbonic anhydrase"/>
    <property type="match status" value="1"/>
</dbReference>
<dbReference type="InterPro" id="IPR001148">
    <property type="entry name" value="CA_dom"/>
</dbReference>
<evidence type="ECO:0000256" key="7">
    <source>
        <dbReference type="ARBA" id="ARBA00022723"/>
    </source>
</evidence>
<dbReference type="Pfam" id="PF13499">
    <property type="entry name" value="EF-hand_7"/>
    <property type="match status" value="2"/>
</dbReference>
<keyword evidence="5" id="KW-0964">Secreted</keyword>
<dbReference type="CDD" id="cd00051">
    <property type="entry name" value="EFh"/>
    <property type="match status" value="2"/>
</dbReference>
<evidence type="ECO:0000259" key="17">
    <source>
        <dbReference type="PROSITE" id="PS51144"/>
    </source>
</evidence>
<dbReference type="SMART" id="SM00054">
    <property type="entry name" value="EFh"/>
    <property type="match status" value="4"/>
</dbReference>
<dbReference type="GO" id="GO:0005737">
    <property type="term" value="C:cytoplasm"/>
    <property type="evidence" value="ECO:0007669"/>
    <property type="project" value="TreeGrafter"/>
</dbReference>
<feature type="domain" description="Alpha-carbonic anhydrase" evidence="17">
    <location>
        <begin position="1"/>
        <end position="196"/>
    </location>
</feature>
<comment type="similarity">
    <text evidence="3 14">Belongs to the alpha-carbonic anhydrase family.</text>
</comment>
<evidence type="ECO:0000256" key="4">
    <source>
        <dbReference type="ARBA" id="ARBA00012925"/>
    </source>
</evidence>
<evidence type="ECO:0000256" key="14">
    <source>
        <dbReference type="RuleBase" id="RU367011"/>
    </source>
</evidence>
<dbReference type="GO" id="GO:0008270">
    <property type="term" value="F:zinc ion binding"/>
    <property type="evidence" value="ECO:0007669"/>
    <property type="project" value="UniProtKB-UniRule"/>
</dbReference>
<dbReference type="Gene3D" id="1.10.238.10">
    <property type="entry name" value="EF-hand"/>
    <property type="match status" value="2"/>
</dbReference>
<keyword evidence="10" id="KW-0106">Calcium</keyword>
<evidence type="ECO:0000256" key="5">
    <source>
        <dbReference type="ARBA" id="ARBA00022525"/>
    </source>
</evidence>
<gene>
    <name evidence="18" type="ORF">CHS0354_038557</name>
</gene>
<name>A0AAE0RRU0_9BIVA</name>
<dbReference type="GO" id="GO:0005509">
    <property type="term" value="F:calcium ion binding"/>
    <property type="evidence" value="ECO:0007669"/>
    <property type="project" value="InterPro"/>
</dbReference>
<keyword evidence="11" id="KW-1015">Disulfide bond</keyword>
<dbReference type="PROSITE" id="PS51144">
    <property type="entry name" value="ALPHA_CA_2"/>
    <property type="match status" value="1"/>
</dbReference>
<evidence type="ECO:0000256" key="2">
    <source>
        <dbReference type="ARBA" id="ARBA00004498"/>
    </source>
</evidence>
<dbReference type="InterPro" id="IPR023561">
    <property type="entry name" value="Carbonic_anhydrase_a-class"/>
</dbReference>
<feature type="domain" description="EF-hand" evidence="16">
    <location>
        <begin position="323"/>
        <end position="358"/>
    </location>
</feature>
<sequence>MDARNFHVYFSFLVISGGPLSGTYRLEQFHLHWGATDDIGSEHTINGTCYSAELHLVHFNCGNYKTFAEAVDKPDGLAVFGVMVEIGKEHAGFESITDVASKVLHKGQSTKLSKTFDPNCLLPADTSRYWTYPGSLTTPPLYESVTWIVFSKAISISREQGKDWYASWFSSLVFPDGSIFFADLRPPQYRLVDFLTVLLVFFPDHITPSVSVPRSQGRGTTAIFLEHLSVEDMFGAVVVVVMNFKFLREKFEAISKTKKHDKNDTTSEKKEKDSRPHHQPLTELSEEKIQELKESFTLFDKNGDGMITKEELSSVLYSLGVRPSVLELQAMITTVDIDKSGTIDFDEFMKIFQRKLSVDIETELHDVFCVFDKDKDGGISPGELYEVLNKLGEIITEGEARAMVREADLNRDGKVDYKEFKAILNYR</sequence>
<feature type="domain" description="EF-hand" evidence="16">
    <location>
        <begin position="395"/>
        <end position="427"/>
    </location>
</feature>
<comment type="catalytic activity">
    <reaction evidence="13 14">
        <text>hydrogencarbonate + H(+) = CO2 + H2O</text>
        <dbReference type="Rhea" id="RHEA:10748"/>
        <dbReference type="ChEBI" id="CHEBI:15377"/>
        <dbReference type="ChEBI" id="CHEBI:15378"/>
        <dbReference type="ChEBI" id="CHEBI:16526"/>
        <dbReference type="ChEBI" id="CHEBI:17544"/>
        <dbReference type="EC" id="4.2.1.1"/>
    </reaction>
</comment>
<dbReference type="GO" id="GO:0004089">
    <property type="term" value="F:carbonate dehydratase activity"/>
    <property type="evidence" value="ECO:0007669"/>
    <property type="project" value="UniProtKB-UniRule"/>
</dbReference>
<evidence type="ECO:0000256" key="10">
    <source>
        <dbReference type="ARBA" id="ARBA00022837"/>
    </source>
</evidence>
<keyword evidence="12 14" id="KW-0456">Lyase</keyword>
<reference evidence="18" key="1">
    <citation type="journal article" date="2021" name="Genome Biol. Evol.">
        <title>A High-Quality Reference Genome for a Parasitic Bivalve with Doubly Uniparental Inheritance (Bivalvia: Unionida).</title>
        <authorList>
            <person name="Smith C.H."/>
        </authorList>
    </citation>
    <scope>NUCLEOTIDE SEQUENCE</scope>
    <source>
        <strain evidence="18">CHS0354</strain>
    </source>
</reference>
<dbReference type="InterPro" id="IPR002048">
    <property type="entry name" value="EF_hand_dom"/>
</dbReference>
<organism evidence="18 19">
    <name type="scientific">Potamilus streckersoni</name>
    <dbReference type="NCBI Taxonomy" id="2493646"/>
    <lineage>
        <taxon>Eukaryota</taxon>
        <taxon>Metazoa</taxon>
        <taxon>Spiralia</taxon>
        <taxon>Lophotrochozoa</taxon>
        <taxon>Mollusca</taxon>
        <taxon>Bivalvia</taxon>
        <taxon>Autobranchia</taxon>
        <taxon>Heteroconchia</taxon>
        <taxon>Palaeoheterodonta</taxon>
        <taxon>Unionida</taxon>
        <taxon>Unionoidea</taxon>
        <taxon>Unionidae</taxon>
        <taxon>Ambleminae</taxon>
        <taxon>Lampsilini</taxon>
        <taxon>Potamilus</taxon>
    </lineage>
</organism>
<comment type="caution">
    <text evidence="18">The sequence shown here is derived from an EMBL/GenBank/DDBJ whole genome shotgun (WGS) entry which is preliminary data.</text>
</comment>
<dbReference type="EC" id="4.2.1.1" evidence="4 14"/>
<dbReference type="PROSITE" id="PS00018">
    <property type="entry name" value="EF_HAND_1"/>
    <property type="match status" value="3"/>
</dbReference>
<evidence type="ECO:0000313" key="19">
    <source>
        <dbReference type="Proteomes" id="UP001195483"/>
    </source>
</evidence>
<evidence type="ECO:0000256" key="11">
    <source>
        <dbReference type="ARBA" id="ARBA00023157"/>
    </source>
</evidence>
<evidence type="ECO:0000259" key="16">
    <source>
        <dbReference type="PROSITE" id="PS50222"/>
    </source>
</evidence>
<dbReference type="FunFam" id="1.10.238.10:FF:000178">
    <property type="entry name" value="Calmodulin-2 A"/>
    <property type="match status" value="1"/>
</dbReference>
<reference evidence="18" key="2">
    <citation type="journal article" date="2021" name="Genome Biol. Evol.">
        <title>Developing a high-quality reference genome for a parasitic bivalve with doubly uniparental inheritance (Bivalvia: Unionida).</title>
        <authorList>
            <person name="Smith C.H."/>
        </authorList>
    </citation>
    <scope>NUCLEOTIDE SEQUENCE</scope>
    <source>
        <strain evidence="18">CHS0354</strain>
        <tissue evidence="18">Mantle</tissue>
    </source>
</reference>
<reference evidence="18" key="3">
    <citation type="submission" date="2023-05" db="EMBL/GenBank/DDBJ databases">
        <authorList>
            <person name="Smith C.H."/>
        </authorList>
    </citation>
    <scope>NUCLEOTIDE SEQUENCE</scope>
    <source>
        <strain evidence="18">CHS0354</strain>
        <tissue evidence="18">Mantle</tissue>
    </source>
</reference>
<dbReference type="GO" id="GO:0043226">
    <property type="term" value="C:organelle"/>
    <property type="evidence" value="ECO:0007669"/>
    <property type="project" value="UniProtKB-ARBA"/>
</dbReference>
<feature type="region of interest" description="Disordered" evidence="15">
    <location>
        <begin position="257"/>
        <end position="284"/>
    </location>
</feature>
<evidence type="ECO:0000256" key="12">
    <source>
        <dbReference type="ARBA" id="ARBA00023239"/>
    </source>
</evidence>
<feature type="domain" description="EF-hand" evidence="16">
    <location>
        <begin position="287"/>
        <end position="322"/>
    </location>
</feature>
<evidence type="ECO:0000256" key="1">
    <source>
        <dbReference type="ARBA" id="ARBA00001947"/>
    </source>
</evidence>
<dbReference type="InterPro" id="IPR018338">
    <property type="entry name" value="Carbonic_anhydrase_a-class_CS"/>
</dbReference>
<evidence type="ECO:0000256" key="9">
    <source>
        <dbReference type="ARBA" id="ARBA00022833"/>
    </source>
</evidence>
<keyword evidence="6" id="KW-0272">Extracellular matrix</keyword>
<dbReference type="SMART" id="SM01057">
    <property type="entry name" value="Carb_anhydrase"/>
    <property type="match status" value="1"/>
</dbReference>